<dbReference type="Pfam" id="PF20167">
    <property type="entry name" value="Transposase_32"/>
    <property type="match status" value="1"/>
</dbReference>
<keyword evidence="3" id="KW-1185">Reference proteome</keyword>
<name>A0AAE0B6V6_9ROSI</name>
<protein>
    <recommendedName>
        <fullName evidence="1">Putative plant transposon protein domain-containing protein</fullName>
    </recommendedName>
</protein>
<dbReference type="EMBL" id="JANJYJ010000001">
    <property type="protein sequence ID" value="KAK3230375.1"/>
    <property type="molecule type" value="Genomic_DNA"/>
</dbReference>
<dbReference type="Proteomes" id="UP001281410">
    <property type="component" value="Unassembled WGS sequence"/>
</dbReference>
<accession>A0AAE0B6V6</accession>
<dbReference type="AlphaFoldDB" id="A0AAE0B6V6"/>
<sequence length="269" mass="30237">DSLINSIGVTNESLIRELYFEYKESSTFENALVSVRGKTFKVSSDSINKFLGLSKEIVSEFLNIDNIDDLNLMGRTLCEDDGFEWGKRAYISQGELTKISAFWHLFVCANLVGSTNTSELNKEKIKIVYTMVTNKPLNLGDLLIEHIESAASSPRLDKKLAFLGFLTCFCMKQGVLTLEDDVLLPSLEKFCDKCLVSMSYKDKGKAVQFQEGLISKIGELDAKVVELGAKVIQQDEKIKYLEDKLTSSNSSTTKHYVRSSMRRTLFDDA</sequence>
<evidence type="ECO:0000259" key="1">
    <source>
        <dbReference type="Pfam" id="PF20167"/>
    </source>
</evidence>
<gene>
    <name evidence="2" type="ORF">Dsin_002256</name>
</gene>
<dbReference type="InterPro" id="IPR046796">
    <property type="entry name" value="Transposase_32_dom"/>
</dbReference>
<proteinExistence type="predicted"/>
<evidence type="ECO:0000313" key="3">
    <source>
        <dbReference type="Proteomes" id="UP001281410"/>
    </source>
</evidence>
<feature type="domain" description="Putative plant transposon protein" evidence="1">
    <location>
        <begin position="5"/>
        <end position="175"/>
    </location>
</feature>
<evidence type="ECO:0000313" key="2">
    <source>
        <dbReference type="EMBL" id="KAK3230375.1"/>
    </source>
</evidence>
<reference evidence="2" key="1">
    <citation type="journal article" date="2023" name="Plant J.">
        <title>Genome sequences and population genomics provide insights into the demographic history, inbreeding, and mutation load of two 'living fossil' tree species of Dipteronia.</title>
        <authorList>
            <person name="Feng Y."/>
            <person name="Comes H.P."/>
            <person name="Chen J."/>
            <person name="Zhu S."/>
            <person name="Lu R."/>
            <person name="Zhang X."/>
            <person name="Li P."/>
            <person name="Qiu J."/>
            <person name="Olsen K.M."/>
            <person name="Qiu Y."/>
        </authorList>
    </citation>
    <scope>NUCLEOTIDE SEQUENCE</scope>
    <source>
        <strain evidence="2">NBL</strain>
    </source>
</reference>
<comment type="caution">
    <text evidence="2">The sequence shown here is derived from an EMBL/GenBank/DDBJ whole genome shotgun (WGS) entry which is preliminary data.</text>
</comment>
<feature type="non-terminal residue" evidence="2">
    <location>
        <position position="269"/>
    </location>
</feature>
<organism evidence="2 3">
    <name type="scientific">Dipteronia sinensis</name>
    <dbReference type="NCBI Taxonomy" id="43782"/>
    <lineage>
        <taxon>Eukaryota</taxon>
        <taxon>Viridiplantae</taxon>
        <taxon>Streptophyta</taxon>
        <taxon>Embryophyta</taxon>
        <taxon>Tracheophyta</taxon>
        <taxon>Spermatophyta</taxon>
        <taxon>Magnoliopsida</taxon>
        <taxon>eudicotyledons</taxon>
        <taxon>Gunneridae</taxon>
        <taxon>Pentapetalae</taxon>
        <taxon>rosids</taxon>
        <taxon>malvids</taxon>
        <taxon>Sapindales</taxon>
        <taxon>Sapindaceae</taxon>
        <taxon>Hippocastanoideae</taxon>
        <taxon>Acereae</taxon>
        <taxon>Dipteronia</taxon>
    </lineage>
</organism>